<dbReference type="EMBL" id="CP121196">
    <property type="protein sequence ID" value="XBH18096.1"/>
    <property type="molecule type" value="Genomic_DNA"/>
</dbReference>
<reference evidence="4" key="1">
    <citation type="submission" date="2023-03" db="EMBL/GenBank/DDBJ databases">
        <title>Edaphobacter sp.</title>
        <authorList>
            <person name="Huber K.J."/>
            <person name="Papendorf J."/>
            <person name="Pilke C."/>
            <person name="Bunk B."/>
            <person name="Sproeer C."/>
            <person name="Pester M."/>
        </authorList>
    </citation>
    <scope>NUCLEOTIDE SEQUENCE</scope>
    <source>
        <strain evidence="4">DSM 110680</strain>
    </source>
</reference>
<evidence type="ECO:0000256" key="1">
    <source>
        <dbReference type="SAM" id="MobiDB-lite"/>
    </source>
</evidence>
<evidence type="ECO:0000313" key="4">
    <source>
        <dbReference type="EMBL" id="XBH18096.1"/>
    </source>
</evidence>
<keyword evidence="2" id="KW-1133">Transmembrane helix</keyword>
<dbReference type="Pfam" id="PF13490">
    <property type="entry name" value="zf-HC2"/>
    <property type="match status" value="1"/>
</dbReference>
<feature type="transmembrane region" description="Helical" evidence="2">
    <location>
        <begin position="81"/>
        <end position="101"/>
    </location>
</feature>
<feature type="domain" description="Putative zinc-finger" evidence="3">
    <location>
        <begin position="14"/>
        <end position="43"/>
    </location>
</feature>
<evidence type="ECO:0000259" key="3">
    <source>
        <dbReference type="Pfam" id="PF13490"/>
    </source>
</evidence>
<feature type="region of interest" description="Disordered" evidence="1">
    <location>
        <begin position="150"/>
        <end position="176"/>
    </location>
</feature>
<accession>A0AAU7DLA0</accession>
<protein>
    <submittedName>
        <fullName evidence="4">Zf-HC2 domain-containing protein</fullName>
    </submittedName>
</protein>
<evidence type="ECO:0000256" key="2">
    <source>
        <dbReference type="SAM" id="Phobius"/>
    </source>
</evidence>
<gene>
    <name evidence="4" type="ORF">P8935_01915</name>
</gene>
<dbReference type="AlphaFoldDB" id="A0AAU7DLA0"/>
<proteinExistence type="predicted"/>
<feature type="compositionally biased region" description="Basic and acidic residues" evidence="1">
    <location>
        <begin position="155"/>
        <end position="176"/>
    </location>
</feature>
<keyword evidence="2" id="KW-0812">Transmembrane</keyword>
<sequence>MNPTIQSGMHPDAESLTAFAEQLLPAPERDQILAHMATCSRCREVVFLAQRALEEDQSEVVPTSKKAPTARRARWFDAWRWTWIPVAALATFMGLAVLQHFRHPAESTQMAVNKTPADALQKTVPSSIAPPAKTAATTNSATLNAEVVESAKPLTRRDEPVRQAGKEETKRLDEKKAVEQKGYAALAGAAPLPPGVSGGSMQEMLSARAKASPTGGPAAVNQFQQQSMAQQNLALQNSMMKAQNVPTDKVVAPRAAALGAASETVSVQADQVAVLPTPAPASSRVSSVPLTGEYHGTLSSAAAKQKAIQKIILPSGLGVLATASEASRIVALDTAGALFLSEDGGKNWQSIPSQWTGRALLVRTRPVGTEGGASRAPQILRFELVNDKLQTWLSYDGRIWTAQTLPLK</sequence>
<dbReference type="SUPFAM" id="SSF110296">
    <property type="entry name" value="Oligoxyloglucan reducing end-specific cellobiohydrolase"/>
    <property type="match status" value="1"/>
</dbReference>
<dbReference type="RefSeq" id="WP_348263319.1">
    <property type="nucleotide sequence ID" value="NZ_CP121196.1"/>
</dbReference>
<keyword evidence="2" id="KW-0472">Membrane</keyword>
<name>A0AAU7DLA0_9BACT</name>
<dbReference type="InterPro" id="IPR027383">
    <property type="entry name" value="Znf_put"/>
</dbReference>
<organism evidence="4">
    <name type="scientific">Telmatobacter sp. DSM 110680</name>
    <dbReference type="NCBI Taxonomy" id="3036704"/>
    <lineage>
        <taxon>Bacteria</taxon>
        <taxon>Pseudomonadati</taxon>
        <taxon>Acidobacteriota</taxon>
        <taxon>Terriglobia</taxon>
        <taxon>Terriglobales</taxon>
        <taxon>Acidobacteriaceae</taxon>
        <taxon>Telmatobacter</taxon>
    </lineage>
</organism>